<comment type="catalytic activity">
    <reaction evidence="10">
        <text>2-oxo-ATP + H2O = 2-oxo-AMP + diphosphate + H(+)</text>
        <dbReference type="Rhea" id="RHEA:67392"/>
        <dbReference type="ChEBI" id="CHEBI:15377"/>
        <dbReference type="ChEBI" id="CHEBI:15378"/>
        <dbReference type="ChEBI" id="CHEBI:33019"/>
        <dbReference type="ChEBI" id="CHEBI:71395"/>
        <dbReference type="ChEBI" id="CHEBI:172878"/>
    </reaction>
    <physiologicalReaction direction="left-to-right" evidence="10">
        <dbReference type="Rhea" id="RHEA:67393"/>
    </physiologicalReaction>
</comment>
<dbReference type="PANTHER" id="PTHR43758:SF2">
    <property type="entry name" value="OXIDIZED PURINE NUCLEOSIDE TRIPHOSPHATE HYDROLASE"/>
    <property type="match status" value="1"/>
</dbReference>
<evidence type="ECO:0000313" key="23">
    <source>
        <dbReference type="EMBL" id="OGC52202.1"/>
    </source>
</evidence>
<reference evidence="23 24" key="1">
    <citation type="journal article" date="2016" name="Nat. Commun.">
        <title>Thousands of microbial genomes shed light on interconnected biogeochemical processes in an aquifer system.</title>
        <authorList>
            <person name="Anantharaman K."/>
            <person name="Brown C.T."/>
            <person name="Hug L.A."/>
            <person name="Sharon I."/>
            <person name="Castelle C.J."/>
            <person name="Probst A.J."/>
            <person name="Thomas B.C."/>
            <person name="Singh A."/>
            <person name="Wilkins M.J."/>
            <person name="Karaoz U."/>
            <person name="Brodie E.L."/>
            <person name="Williams K.H."/>
            <person name="Hubbard S.S."/>
            <person name="Banfield J.F."/>
        </authorList>
    </citation>
    <scope>NUCLEOTIDE SEQUENCE [LARGE SCALE GENOMIC DNA]</scope>
</reference>
<dbReference type="EMBL" id="MEVH01000005">
    <property type="protein sequence ID" value="OGC52202.1"/>
    <property type="molecule type" value="Genomic_DNA"/>
</dbReference>
<comment type="catalytic activity">
    <reaction evidence="8">
        <text>2-oxo-dATP + H2O = 2-oxo-dAMP + diphosphate + H(+)</text>
        <dbReference type="Rhea" id="RHEA:31583"/>
        <dbReference type="ChEBI" id="CHEBI:15377"/>
        <dbReference type="ChEBI" id="CHEBI:15378"/>
        <dbReference type="ChEBI" id="CHEBI:33019"/>
        <dbReference type="ChEBI" id="CHEBI:63212"/>
        <dbReference type="ChEBI" id="CHEBI:77897"/>
        <dbReference type="EC" id="3.6.1.56"/>
    </reaction>
    <physiologicalReaction direction="left-to-right" evidence="8">
        <dbReference type="Rhea" id="RHEA:31584"/>
    </physiologicalReaction>
</comment>
<dbReference type="STRING" id="1802624.A2982_01330"/>
<comment type="subunit">
    <text evidence="3">Monomer.</text>
</comment>
<evidence type="ECO:0000259" key="22">
    <source>
        <dbReference type="PROSITE" id="PS51462"/>
    </source>
</evidence>
<dbReference type="PANTHER" id="PTHR43758">
    <property type="entry name" value="7,8-DIHYDRO-8-OXOGUANINE TRIPHOSPHATASE"/>
    <property type="match status" value="1"/>
</dbReference>
<evidence type="ECO:0000313" key="24">
    <source>
        <dbReference type="Proteomes" id="UP000178771"/>
    </source>
</evidence>
<name>A0A1F4V4Q6_UNCKA</name>
<feature type="domain" description="Nudix hydrolase" evidence="22">
    <location>
        <begin position="13"/>
        <end position="145"/>
    </location>
</feature>
<evidence type="ECO:0000256" key="8">
    <source>
        <dbReference type="ARBA" id="ARBA00024459"/>
    </source>
</evidence>
<evidence type="ECO:0000256" key="3">
    <source>
        <dbReference type="ARBA" id="ARBA00011245"/>
    </source>
</evidence>
<evidence type="ECO:0000256" key="19">
    <source>
        <dbReference type="ARBA" id="ARBA00048894"/>
    </source>
</evidence>
<evidence type="ECO:0000256" key="11">
    <source>
        <dbReference type="ARBA" id="ARBA00026103"/>
    </source>
</evidence>
<comment type="catalytic activity">
    <reaction evidence="7">
        <text>8-oxo-dATP + H2O = 8-oxo-dAMP + diphosphate + H(+)</text>
        <dbReference type="Rhea" id="RHEA:65396"/>
        <dbReference type="ChEBI" id="CHEBI:15377"/>
        <dbReference type="ChEBI" id="CHEBI:15378"/>
        <dbReference type="ChEBI" id="CHEBI:33019"/>
        <dbReference type="ChEBI" id="CHEBI:71361"/>
        <dbReference type="ChEBI" id="CHEBI:172871"/>
    </reaction>
    <physiologicalReaction direction="left-to-right" evidence="7">
        <dbReference type="Rhea" id="RHEA:65397"/>
    </physiologicalReaction>
</comment>
<evidence type="ECO:0000256" key="10">
    <source>
        <dbReference type="ARBA" id="ARBA00024596"/>
    </source>
</evidence>
<evidence type="ECO:0000256" key="20">
    <source>
        <dbReference type="ARBA" id="ARBA00049032"/>
    </source>
</evidence>
<comment type="function">
    <text evidence="21">Oxidized purine nucleoside triphosphate hydrolase which is a prominent sanitizer of the oxidized nucleotide pool. Catalyzes the hydrolysis of 2-oxo-dATP (2-hydroxy-dATP) into 2-oxo-dAMP. Also has a significant hydrolase activity toward 2-oxo-ATP, 8-oxo-dGTP and 8-oxo-dATP. Through the hydrolysis of oxidized purine nucleoside triphosphates, prevents their incorporation into DNA and the subsequent transversions A:T to C:G and G:C to T:A. Also catalyzes the hydrolysis of methylated purine nucleoside triphosphate preventing their integration into DNA. Through this antimutagenic activity protects cells from oxidative stress.</text>
</comment>
<dbReference type="GO" id="GO:0008828">
    <property type="term" value="F:dATP diphosphatase activity"/>
    <property type="evidence" value="ECO:0007669"/>
    <property type="project" value="UniProtKB-EC"/>
</dbReference>
<evidence type="ECO:0000256" key="17">
    <source>
        <dbReference type="ARBA" id="ARBA00032071"/>
    </source>
</evidence>
<dbReference type="PROSITE" id="PS51462">
    <property type="entry name" value="NUDIX"/>
    <property type="match status" value="1"/>
</dbReference>
<keyword evidence="6" id="KW-0460">Magnesium</keyword>
<evidence type="ECO:0000256" key="6">
    <source>
        <dbReference type="ARBA" id="ARBA00022842"/>
    </source>
</evidence>
<keyword evidence="4" id="KW-0479">Metal-binding</keyword>
<dbReference type="InterPro" id="IPR000086">
    <property type="entry name" value="NUDIX_hydrolase_dom"/>
</dbReference>
<evidence type="ECO:0000256" key="2">
    <source>
        <dbReference type="ARBA" id="ARBA00005582"/>
    </source>
</evidence>
<dbReference type="PRINTS" id="PR01403">
    <property type="entry name" value="8OXTPHPHTASE"/>
</dbReference>
<dbReference type="GO" id="GO:0008413">
    <property type="term" value="F:8-oxo-7,8-dihydroguanosine triphosphate pyrophosphatase activity"/>
    <property type="evidence" value="ECO:0007669"/>
    <property type="project" value="InterPro"/>
</dbReference>
<evidence type="ECO:0000256" key="18">
    <source>
        <dbReference type="ARBA" id="ARBA00048002"/>
    </source>
</evidence>
<evidence type="ECO:0000256" key="4">
    <source>
        <dbReference type="ARBA" id="ARBA00022723"/>
    </source>
</evidence>
<keyword evidence="5" id="KW-0378">Hydrolase</keyword>
<accession>A0A1F4V4Q6</accession>
<dbReference type="CDD" id="cd03427">
    <property type="entry name" value="NUDIX_MTH1_Nudt1"/>
    <property type="match status" value="1"/>
</dbReference>
<dbReference type="Proteomes" id="UP000178771">
    <property type="component" value="Unassembled WGS sequence"/>
</dbReference>
<dbReference type="Pfam" id="PF00293">
    <property type="entry name" value="NUDIX"/>
    <property type="match status" value="1"/>
</dbReference>
<dbReference type="AlphaFoldDB" id="A0A1F4V4Q6"/>
<sequence length="170" mass="19589">MNAINEYLEQEPVLKDCVVCYLQHGDQVLLGVRKTSSTDLGVNRVAGIGGKFEKDETAEQALLREVQEEIGVTLTEFKEMGRVFFLFPYTPKWNQDVAVYVGAKWDGEPTESDETQPSWFPISDLPFNRMFVDNQHWVPQVLEGKRVDAIFLYDDNHQIQESRIEFTDPE</sequence>
<evidence type="ECO:0000256" key="16">
    <source>
        <dbReference type="ARBA" id="ARBA00031927"/>
    </source>
</evidence>
<comment type="catalytic activity">
    <reaction evidence="19">
        <text>O(6)-methyl-dGTP + H2O = O(6)-methyl-dGMP + diphosphate + H(+)</text>
        <dbReference type="Rhea" id="RHEA:67600"/>
        <dbReference type="ChEBI" id="CHEBI:15377"/>
        <dbReference type="ChEBI" id="CHEBI:15378"/>
        <dbReference type="ChEBI" id="CHEBI:33019"/>
        <dbReference type="ChEBI" id="CHEBI:169974"/>
        <dbReference type="ChEBI" id="CHEBI:169975"/>
    </reaction>
    <physiologicalReaction direction="left-to-right" evidence="19">
        <dbReference type="Rhea" id="RHEA:67601"/>
    </physiologicalReaction>
</comment>
<dbReference type="GO" id="GO:0046872">
    <property type="term" value="F:metal ion binding"/>
    <property type="evidence" value="ECO:0007669"/>
    <property type="project" value="UniProtKB-KW"/>
</dbReference>
<gene>
    <name evidence="23" type="ORF">A2982_01330</name>
</gene>
<comment type="catalytic activity">
    <reaction evidence="9">
        <text>8-oxo-dGTP + H2O = 8-oxo-dGMP + diphosphate + H(+)</text>
        <dbReference type="Rhea" id="RHEA:31575"/>
        <dbReference type="ChEBI" id="CHEBI:15377"/>
        <dbReference type="ChEBI" id="CHEBI:15378"/>
        <dbReference type="ChEBI" id="CHEBI:33019"/>
        <dbReference type="ChEBI" id="CHEBI:63224"/>
        <dbReference type="ChEBI" id="CHEBI:77896"/>
    </reaction>
    <physiologicalReaction direction="left-to-right" evidence="9">
        <dbReference type="Rhea" id="RHEA:31576"/>
    </physiologicalReaction>
</comment>
<proteinExistence type="inferred from homology"/>
<dbReference type="EC" id="3.6.1.56" evidence="11"/>
<evidence type="ECO:0000256" key="21">
    <source>
        <dbReference type="ARBA" id="ARBA00053094"/>
    </source>
</evidence>
<dbReference type="GO" id="GO:0005737">
    <property type="term" value="C:cytoplasm"/>
    <property type="evidence" value="ECO:0007669"/>
    <property type="project" value="TreeGrafter"/>
</dbReference>
<evidence type="ECO:0000256" key="12">
    <source>
        <dbReference type="ARBA" id="ARBA00026218"/>
    </source>
</evidence>
<dbReference type="SUPFAM" id="SSF55811">
    <property type="entry name" value="Nudix"/>
    <property type="match status" value="1"/>
</dbReference>
<comment type="catalytic activity">
    <reaction evidence="20">
        <text>N(6)-methyl-dATP + H2O = N(6)-methyl-dAMP + diphosphate + H(+)</text>
        <dbReference type="Rhea" id="RHEA:67604"/>
        <dbReference type="ChEBI" id="CHEBI:15377"/>
        <dbReference type="ChEBI" id="CHEBI:15378"/>
        <dbReference type="ChEBI" id="CHEBI:33019"/>
        <dbReference type="ChEBI" id="CHEBI:169976"/>
        <dbReference type="ChEBI" id="CHEBI:172872"/>
    </reaction>
    <physiologicalReaction direction="left-to-right" evidence="20">
        <dbReference type="Rhea" id="RHEA:67605"/>
    </physiologicalReaction>
</comment>
<comment type="similarity">
    <text evidence="2">Belongs to the Nudix hydrolase family.</text>
</comment>
<protein>
    <recommendedName>
        <fullName evidence="12">Oxidized purine nucleoside triphosphate hydrolase</fullName>
        <ecNumber evidence="11">3.6.1.56</ecNumber>
    </recommendedName>
    <alternativeName>
        <fullName evidence="16">2-hydroxy-dATP diphosphatase</fullName>
    </alternativeName>
    <alternativeName>
        <fullName evidence="15">7,8-dihydro-8-oxoguanine triphosphatase</fullName>
    </alternativeName>
    <alternativeName>
        <fullName evidence="14">8-oxo-dGTPase</fullName>
    </alternativeName>
    <alternativeName>
        <fullName evidence="17">Methylated purine nucleoside triphosphate hydrolase</fullName>
    </alternativeName>
    <alternativeName>
        <fullName evidence="13">Nucleoside diphosphate-linked moiety X motif 1</fullName>
    </alternativeName>
</protein>
<evidence type="ECO:0000256" key="1">
    <source>
        <dbReference type="ARBA" id="ARBA00001946"/>
    </source>
</evidence>
<evidence type="ECO:0000256" key="13">
    <source>
        <dbReference type="ARBA" id="ARBA00029673"/>
    </source>
</evidence>
<evidence type="ECO:0000256" key="7">
    <source>
        <dbReference type="ARBA" id="ARBA00024448"/>
    </source>
</evidence>
<organism evidence="23 24">
    <name type="scientific">candidate division WWE3 bacterium RIFCSPLOWO2_01_FULL_39_13</name>
    <dbReference type="NCBI Taxonomy" id="1802624"/>
    <lineage>
        <taxon>Bacteria</taxon>
        <taxon>Katanobacteria</taxon>
    </lineage>
</organism>
<comment type="cofactor">
    <cofactor evidence="1">
        <name>Mg(2+)</name>
        <dbReference type="ChEBI" id="CHEBI:18420"/>
    </cofactor>
</comment>
<dbReference type="PROSITE" id="PS00893">
    <property type="entry name" value="NUDIX_BOX"/>
    <property type="match status" value="1"/>
</dbReference>
<comment type="catalytic activity">
    <reaction evidence="18">
        <text>N(6)-methyl-ATP + H2O = N(6)-methyl-AMP + diphosphate + H(+)</text>
        <dbReference type="Rhea" id="RHEA:67608"/>
        <dbReference type="ChEBI" id="CHEBI:15377"/>
        <dbReference type="ChEBI" id="CHEBI:15378"/>
        <dbReference type="ChEBI" id="CHEBI:33019"/>
        <dbReference type="ChEBI" id="CHEBI:144842"/>
        <dbReference type="ChEBI" id="CHEBI:172873"/>
    </reaction>
    <physiologicalReaction direction="left-to-right" evidence="18">
        <dbReference type="Rhea" id="RHEA:67609"/>
    </physiologicalReaction>
</comment>
<evidence type="ECO:0000256" key="14">
    <source>
        <dbReference type="ARBA" id="ARBA00030634"/>
    </source>
</evidence>
<dbReference type="GO" id="GO:0042262">
    <property type="term" value="P:DNA protection"/>
    <property type="evidence" value="ECO:0007669"/>
    <property type="project" value="InterPro"/>
</dbReference>
<evidence type="ECO:0000256" key="9">
    <source>
        <dbReference type="ARBA" id="ARBA00024486"/>
    </source>
</evidence>
<dbReference type="InterPro" id="IPR020084">
    <property type="entry name" value="NUDIX_hydrolase_CS"/>
</dbReference>
<evidence type="ECO:0000256" key="15">
    <source>
        <dbReference type="ARBA" id="ARBA00030682"/>
    </source>
</evidence>
<dbReference type="Gene3D" id="3.90.79.10">
    <property type="entry name" value="Nucleoside Triphosphate Pyrophosphohydrolase"/>
    <property type="match status" value="1"/>
</dbReference>
<comment type="caution">
    <text evidence="23">The sequence shown here is derived from an EMBL/GenBank/DDBJ whole genome shotgun (WGS) entry which is preliminary data.</text>
</comment>
<evidence type="ECO:0000256" key="5">
    <source>
        <dbReference type="ARBA" id="ARBA00022801"/>
    </source>
</evidence>
<dbReference type="InterPro" id="IPR003563">
    <property type="entry name" value="8ODP"/>
</dbReference>
<dbReference type="InterPro" id="IPR015797">
    <property type="entry name" value="NUDIX_hydrolase-like_dom_sf"/>
</dbReference>